<dbReference type="AlphaFoldDB" id="A0AAX1LN91"/>
<dbReference type="EMBL" id="CP071248">
    <property type="protein sequence ID" value="QSP98224.1"/>
    <property type="molecule type" value="Genomic_DNA"/>
</dbReference>
<accession>A0AAX1LN91</accession>
<organism evidence="1 2">
    <name type="scientific">Bifidobacterium longum subsp. infantis</name>
    <dbReference type="NCBI Taxonomy" id="1682"/>
    <lineage>
        <taxon>Bacteria</taxon>
        <taxon>Bacillati</taxon>
        <taxon>Actinomycetota</taxon>
        <taxon>Actinomycetes</taxon>
        <taxon>Bifidobacteriales</taxon>
        <taxon>Bifidobacteriaceae</taxon>
        <taxon>Bifidobacterium</taxon>
    </lineage>
</organism>
<protein>
    <recommendedName>
        <fullName evidence="3">Phage tail protein</fullName>
    </recommendedName>
</protein>
<sequence length="64" mass="7504">MDKPLYQLSMVPDWPSMADCSFWLDDWSELELPEGSEPAPELLPVPDWPSVPWLERKAFWNLLT</sequence>
<gene>
    <name evidence="1" type="ORF">BLI009_03585</name>
</gene>
<evidence type="ECO:0000313" key="2">
    <source>
        <dbReference type="Proteomes" id="UP000663618"/>
    </source>
</evidence>
<reference evidence="1" key="1">
    <citation type="submission" date="2021-03" db="EMBL/GenBank/DDBJ databases">
        <title>Genome sequencing of Bifidobacterium longum subsp. infantis JCM 7009.</title>
        <authorList>
            <person name="Kim J."/>
        </authorList>
    </citation>
    <scope>NUCLEOTIDE SEQUENCE</scope>
    <source>
        <strain evidence="1">JCM 7009</strain>
    </source>
</reference>
<evidence type="ECO:0008006" key="3">
    <source>
        <dbReference type="Google" id="ProtNLM"/>
    </source>
</evidence>
<dbReference type="RefSeq" id="WP_206649012.1">
    <property type="nucleotide sequence ID" value="NZ_CP071248.1"/>
</dbReference>
<dbReference type="Proteomes" id="UP000663618">
    <property type="component" value="Chromosome"/>
</dbReference>
<name>A0AAX1LN91_BIFLI</name>
<evidence type="ECO:0000313" key="1">
    <source>
        <dbReference type="EMBL" id="QSP98224.1"/>
    </source>
</evidence>
<proteinExistence type="predicted"/>